<dbReference type="PRINTS" id="PR00344">
    <property type="entry name" value="BCTRLSENSOR"/>
</dbReference>
<dbReference type="Gene3D" id="1.10.8.500">
    <property type="entry name" value="HAMP domain in histidine kinase"/>
    <property type="match status" value="1"/>
</dbReference>
<keyword evidence="4" id="KW-0597">Phosphoprotein</keyword>
<dbReference type="InterPro" id="IPR036890">
    <property type="entry name" value="HATPase_C_sf"/>
</dbReference>
<evidence type="ECO:0000259" key="13">
    <source>
        <dbReference type="PROSITE" id="PS50885"/>
    </source>
</evidence>
<evidence type="ECO:0000313" key="14">
    <source>
        <dbReference type="EMBL" id="CAK8054830.1"/>
    </source>
</evidence>
<keyword evidence="7" id="KW-0902">Two-component regulatory system</keyword>
<dbReference type="SUPFAM" id="SSF47384">
    <property type="entry name" value="Homodimeric domain of signal transducing histidine kinase"/>
    <property type="match status" value="1"/>
</dbReference>
<evidence type="ECO:0000256" key="8">
    <source>
        <dbReference type="ARBA" id="ARBA00023136"/>
    </source>
</evidence>
<feature type="domain" description="PAS" evidence="11">
    <location>
        <begin position="262"/>
        <end position="326"/>
    </location>
</feature>
<evidence type="ECO:0000256" key="7">
    <source>
        <dbReference type="ARBA" id="ARBA00023012"/>
    </source>
</evidence>
<dbReference type="Pfam" id="PF02518">
    <property type="entry name" value="HATPase_c"/>
    <property type="match status" value="1"/>
</dbReference>
<name>A0ABP0ETB7_9LACO</name>
<comment type="catalytic activity">
    <reaction evidence="1">
        <text>ATP + protein L-histidine = ADP + protein N-phospho-L-histidine.</text>
        <dbReference type="EC" id="2.7.13.3"/>
    </reaction>
</comment>
<dbReference type="InterPro" id="IPR003661">
    <property type="entry name" value="HisK_dim/P_dom"/>
</dbReference>
<evidence type="ECO:0000259" key="12">
    <source>
        <dbReference type="PROSITE" id="PS50113"/>
    </source>
</evidence>
<evidence type="ECO:0000259" key="11">
    <source>
        <dbReference type="PROSITE" id="PS50112"/>
    </source>
</evidence>
<dbReference type="PANTHER" id="PTHR45453:SF1">
    <property type="entry name" value="PHOSPHATE REGULON SENSOR PROTEIN PHOR"/>
    <property type="match status" value="1"/>
</dbReference>
<dbReference type="CDD" id="cd06225">
    <property type="entry name" value="HAMP"/>
    <property type="match status" value="1"/>
</dbReference>
<evidence type="ECO:0000256" key="4">
    <source>
        <dbReference type="ARBA" id="ARBA00022553"/>
    </source>
</evidence>
<sequence>MTHILKFLQSIRFRIALVFVLFLVFALESLGVFFVHQMEKQDLVAFQDQITLPQYVTNRVKIALTNSNKAAGDKEIEGLLAGFTNNNIENIQVIDKSGTIRGTLIAGQQERGQKTEDPNTLKALTDDPNFFNTRDVTSNNERQEIMTIPLETTKEGNNRELLGVIVVNASLKRLYENINKIMWLFIIAGLVALCSSILLAIFLSKTITQPIEIINKQTASIAAGDYSMINHIYGTDEVSQLAHSVNELSQRIEDSTETISAERNRLNSVLTHMADGVLLATRHGQVTIINQAASNFLEVDEGQALGKNVIDLLHLEGKKTVEDLLEDQTDFPVNFSRDGKNLIVQTYVSLIKRQSGLISGIVLVLHDITEQEKIDAERRMFVSNVSHELRTPLTSVRSYVDALADGAIDDKEVAKNFLSVVQGETQRMNRMINDLLELSRLDQGTMEVRTELVNLNSLFNFVLDRFDMILDNESLDEQVKNKKDYNIVRNITKEDVWVEVDPDKFTQVLDNLMNNAVKYSPDGGTITATLEKRKGQALISIKDQGLGIPKKDLENIFNRFFRVDESRSRIQGGSGLGLAISKEVVEKFGGRVWAESVEGKGSTFHIALDAVEDDLLEGDDWDA</sequence>
<proteinExistence type="predicted"/>
<dbReference type="Proteomes" id="UP001314241">
    <property type="component" value="Unassembled WGS sequence"/>
</dbReference>
<dbReference type="SMART" id="SM00304">
    <property type="entry name" value="HAMP"/>
    <property type="match status" value="1"/>
</dbReference>
<evidence type="ECO:0000256" key="3">
    <source>
        <dbReference type="ARBA" id="ARBA00012438"/>
    </source>
</evidence>
<dbReference type="SMART" id="SM00388">
    <property type="entry name" value="HisKA"/>
    <property type="match status" value="1"/>
</dbReference>
<evidence type="ECO:0000256" key="6">
    <source>
        <dbReference type="ARBA" id="ARBA00022777"/>
    </source>
</evidence>
<dbReference type="PROSITE" id="PS50113">
    <property type="entry name" value="PAC"/>
    <property type="match status" value="1"/>
</dbReference>
<dbReference type="SMART" id="SM00387">
    <property type="entry name" value="HATPase_c"/>
    <property type="match status" value="1"/>
</dbReference>
<organism evidence="14 15">
    <name type="scientific">Eupransor demetentiae</name>
    <dbReference type="NCBI Taxonomy" id="3109584"/>
    <lineage>
        <taxon>Bacteria</taxon>
        <taxon>Bacillati</taxon>
        <taxon>Bacillota</taxon>
        <taxon>Bacilli</taxon>
        <taxon>Lactobacillales</taxon>
        <taxon>Lactobacillaceae</taxon>
        <taxon>Eupransor</taxon>
    </lineage>
</organism>
<accession>A0ABP0ETB7</accession>
<dbReference type="PROSITE" id="PS50112">
    <property type="entry name" value="PAS"/>
    <property type="match status" value="1"/>
</dbReference>
<dbReference type="InterPro" id="IPR035965">
    <property type="entry name" value="PAS-like_dom_sf"/>
</dbReference>
<protein>
    <recommendedName>
        <fullName evidence="3">histidine kinase</fullName>
        <ecNumber evidence="3">2.7.13.3</ecNumber>
    </recommendedName>
</protein>
<keyword evidence="6 14" id="KW-0418">Kinase</keyword>
<dbReference type="GO" id="GO:0004673">
    <property type="term" value="F:protein histidine kinase activity"/>
    <property type="evidence" value="ECO:0007669"/>
    <property type="project" value="UniProtKB-EC"/>
</dbReference>
<feature type="domain" description="PAC" evidence="12">
    <location>
        <begin position="327"/>
        <end position="380"/>
    </location>
</feature>
<dbReference type="InterPro" id="IPR004358">
    <property type="entry name" value="Sig_transdc_His_kin-like_C"/>
</dbReference>
<dbReference type="CDD" id="cd00082">
    <property type="entry name" value="HisKA"/>
    <property type="match status" value="1"/>
</dbReference>
<evidence type="ECO:0000259" key="10">
    <source>
        <dbReference type="PROSITE" id="PS50109"/>
    </source>
</evidence>
<evidence type="ECO:0000256" key="1">
    <source>
        <dbReference type="ARBA" id="ARBA00000085"/>
    </source>
</evidence>
<feature type="domain" description="Histidine kinase" evidence="10">
    <location>
        <begin position="384"/>
        <end position="612"/>
    </location>
</feature>
<comment type="caution">
    <text evidence="14">The sequence shown here is derived from an EMBL/GenBank/DDBJ whole genome shotgun (WGS) entry which is preliminary data.</text>
</comment>
<evidence type="ECO:0000313" key="15">
    <source>
        <dbReference type="Proteomes" id="UP001314241"/>
    </source>
</evidence>
<reference evidence="14 15" key="1">
    <citation type="submission" date="2024-01" db="EMBL/GenBank/DDBJ databases">
        <authorList>
            <person name="Botero Cardona J."/>
        </authorList>
    </citation>
    <scope>NUCLEOTIDE SEQUENCE [LARGE SCALE GENOMIC DNA]</scope>
    <source>
        <strain evidence="14 15">LMG 33000</strain>
    </source>
</reference>
<dbReference type="Pfam" id="PF00672">
    <property type="entry name" value="HAMP"/>
    <property type="match status" value="1"/>
</dbReference>
<dbReference type="Pfam" id="PF23846">
    <property type="entry name" value="Cache_WalK"/>
    <property type="match status" value="1"/>
</dbReference>
<keyword evidence="15" id="KW-1185">Reference proteome</keyword>
<dbReference type="EC" id="2.7.13.3" evidence="3"/>
<dbReference type="InterPro" id="IPR057640">
    <property type="entry name" value="Cache_WalK"/>
</dbReference>
<dbReference type="PROSITE" id="PS50885">
    <property type="entry name" value="HAMP"/>
    <property type="match status" value="1"/>
</dbReference>
<dbReference type="SMART" id="SM00091">
    <property type="entry name" value="PAS"/>
    <property type="match status" value="1"/>
</dbReference>
<comment type="subcellular location">
    <subcellularLocation>
        <location evidence="2">Membrane</location>
    </subcellularLocation>
</comment>
<dbReference type="PROSITE" id="PS50109">
    <property type="entry name" value="HIS_KIN"/>
    <property type="match status" value="1"/>
</dbReference>
<dbReference type="Gene3D" id="1.10.287.130">
    <property type="match status" value="1"/>
</dbReference>
<dbReference type="InterPro" id="IPR005467">
    <property type="entry name" value="His_kinase_dom"/>
</dbReference>
<evidence type="ECO:0000256" key="2">
    <source>
        <dbReference type="ARBA" id="ARBA00004370"/>
    </source>
</evidence>
<keyword evidence="9" id="KW-1133">Transmembrane helix</keyword>
<keyword evidence="9" id="KW-0812">Transmembrane</keyword>
<dbReference type="SUPFAM" id="SSF158472">
    <property type="entry name" value="HAMP domain-like"/>
    <property type="match status" value="1"/>
</dbReference>
<dbReference type="CDD" id="cd00130">
    <property type="entry name" value="PAS"/>
    <property type="match status" value="1"/>
</dbReference>
<dbReference type="InterPro" id="IPR050351">
    <property type="entry name" value="BphY/WalK/GraS-like"/>
</dbReference>
<dbReference type="PANTHER" id="PTHR45453">
    <property type="entry name" value="PHOSPHATE REGULON SENSOR PROTEIN PHOR"/>
    <property type="match status" value="1"/>
</dbReference>
<gene>
    <name evidence="14" type="ORF">R54876_GBNLAHCA_01413</name>
</gene>
<dbReference type="InterPro" id="IPR003660">
    <property type="entry name" value="HAMP_dom"/>
</dbReference>
<evidence type="ECO:0000256" key="5">
    <source>
        <dbReference type="ARBA" id="ARBA00022679"/>
    </source>
</evidence>
<keyword evidence="5 14" id="KW-0808">Transferase</keyword>
<dbReference type="NCBIfam" id="TIGR00229">
    <property type="entry name" value="sensory_box"/>
    <property type="match status" value="1"/>
</dbReference>
<dbReference type="Pfam" id="PF00989">
    <property type="entry name" value="PAS"/>
    <property type="match status" value="1"/>
</dbReference>
<dbReference type="EMBL" id="CAWVOH010000004">
    <property type="protein sequence ID" value="CAK8054830.1"/>
    <property type="molecule type" value="Genomic_DNA"/>
</dbReference>
<dbReference type="Pfam" id="PF00512">
    <property type="entry name" value="HisKA"/>
    <property type="match status" value="1"/>
</dbReference>
<dbReference type="InterPro" id="IPR000700">
    <property type="entry name" value="PAS-assoc_C"/>
</dbReference>
<dbReference type="InterPro" id="IPR000014">
    <property type="entry name" value="PAS"/>
</dbReference>
<dbReference type="SUPFAM" id="SSF55874">
    <property type="entry name" value="ATPase domain of HSP90 chaperone/DNA topoisomerase II/histidine kinase"/>
    <property type="match status" value="1"/>
</dbReference>
<keyword evidence="8 9" id="KW-0472">Membrane</keyword>
<feature type="domain" description="HAMP" evidence="13">
    <location>
        <begin position="205"/>
        <end position="257"/>
    </location>
</feature>
<feature type="transmembrane region" description="Helical" evidence="9">
    <location>
        <begin position="15"/>
        <end position="35"/>
    </location>
</feature>
<feature type="transmembrane region" description="Helical" evidence="9">
    <location>
        <begin position="181"/>
        <end position="203"/>
    </location>
</feature>
<dbReference type="InterPro" id="IPR003594">
    <property type="entry name" value="HATPase_dom"/>
</dbReference>
<evidence type="ECO:0000256" key="9">
    <source>
        <dbReference type="SAM" id="Phobius"/>
    </source>
</evidence>
<dbReference type="Gene3D" id="3.30.450.20">
    <property type="entry name" value="PAS domain"/>
    <property type="match status" value="2"/>
</dbReference>
<dbReference type="InterPro" id="IPR036097">
    <property type="entry name" value="HisK_dim/P_sf"/>
</dbReference>
<dbReference type="InterPro" id="IPR013767">
    <property type="entry name" value="PAS_fold"/>
</dbReference>
<dbReference type="Gene3D" id="3.30.565.10">
    <property type="entry name" value="Histidine kinase-like ATPase, C-terminal domain"/>
    <property type="match status" value="1"/>
</dbReference>
<dbReference type="SUPFAM" id="SSF55785">
    <property type="entry name" value="PYP-like sensor domain (PAS domain)"/>
    <property type="match status" value="1"/>
</dbReference>
<dbReference type="RefSeq" id="WP_349642378.1">
    <property type="nucleotide sequence ID" value="NZ_CAWVOH010000004.1"/>
</dbReference>